<accession>C0E0B7</accession>
<organism evidence="1 2">
    <name type="scientific">Corynebacterium matruchotii ATCC 33806</name>
    <dbReference type="NCBI Taxonomy" id="566549"/>
    <lineage>
        <taxon>Bacteria</taxon>
        <taxon>Bacillati</taxon>
        <taxon>Actinomycetota</taxon>
        <taxon>Actinomycetes</taxon>
        <taxon>Mycobacteriales</taxon>
        <taxon>Corynebacteriaceae</taxon>
        <taxon>Corynebacterium</taxon>
    </lineage>
</organism>
<reference evidence="1 2" key="1">
    <citation type="submission" date="2009-01" db="EMBL/GenBank/DDBJ databases">
        <authorList>
            <person name="Fulton L."/>
            <person name="Clifton S."/>
            <person name="Chinwalla A.T."/>
            <person name="Mitreva M."/>
            <person name="Sodergren E."/>
            <person name="Weinstock G."/>
            <person name="Clifton S."/>
            <person name="Dooling D.J."/>
            <person name="Fulton B."/>
            <person name="Minx P."/>
            <person name="Pepin K.H."/>
            <person name="Johnson M."/>
            <person name="Bhonagiri V."/>
            <person name="Nash W.E."/>
            <person name="Mardis E.R."/>
            <person name="Wilson R.K."/>
        </authorList>
    </citation>
    <scope>NUCLEOTIDE SEQUENCE [LARGE SCALE GENOMIC DNA]</scope>
    <source>
        <strain evidence="1 2">ATCC 33806</strain>
    </source>
</reference>
<protein>
    <submittedName>
        <fullName evidence="1">Uncharacterized protein</fullName>
    </submittedName>
</protein>
<comment type="caution">
    <text evidence="1">The sequence shown here is derived from an EMBL/GenBank/DDBJ whole genome shotgun (WGS) entry which is preliminary data.</text>
</comment>
<dbReference type="AlphaFoldDB" id="C0E0B7"/>
<dbReference type="Proteomes" id="UP000006247">
    <property type="component" value="Unassembled WGS sequence"/>
</dbReference>
<evidence type="ECO:0000313" key="2">
    <source>
        <dbReference type="Proteomes" id="UP000006247"/>
    </source>
</evidence>
<name>C0E0B7_9CORY</name>
<dbReference type="HOGENOM" id="CLU_3182614_0_0_11"/>
<dbReference type="EMBL" id="ACEB01000004">
    <property type="protein sequence ID" value="EEG28008.1"/>
    <property type="molecule type" value="Genomic_DNA"/>
</dbReference>
<sequence>MFDTAVNCPHLWGHQKNIPAELPKYRQLPLILWAKKFKIKSVILPP</sequence>
<gene>
    <name evidence="1" type="ORF">CORMATOL_00417</name>
</gene>
<proteinExistence type="predicted"/>
<evidence type="ECO:0000313" key="1">
    <source>
        <dbReference type="EMBL" id="EEG28008.1"/>
    </source>
</evidence>